<dbReference type="HOGENOM" id="CLU_010119_10_0_1"/>
<dbReference type="InterPro" id="IPR027443">
    <property type="entry name" value="IPNS-like_sf"/>
</dbReference>
<dbReference type="Pfam" id="PF03171">
    <property type="entry name" value="2OG-FeII_Oxy"/>
    <property type="match status" value="1"/>
</dbReference>
<reference evidence="3 4" key="1">
    <citation type="journal article" date="2012" name="Proc. Natl. Acad. Sci. U.S.A.">
        <title>Comparative genomics of Ceriporiopsis subvermispora and Phanerochaete chrysosporium provide insight into selective ligninolysis.</title>
        <authorList>
            <person name="Fernandez-Fueyo E."/>
            <person name="Ruiz-Duenas F.J."/>
            <person name="Ferreira P."/>
            <person name="Floudas D."/>
            <person name="Hibbett D.S."/>
            <person name="Canessa P."/>
            <person name="Larrondo L.F."/>
            <person name="James T.Y."/>
            <person name="Seelenfreund D."/>
            <person name="Lobos S."/>
            <person name="Polanco R."/>
            <person name="Tello M."/>
            <person name="Honda Y."/>
            <person name="Watanabe T."/>
            <person name="Watanabe T."/>
            <person name="Ryu J.S."/>
            <person name="Kubicek C.P."/>
            <person name="Schmoll M."/>
            <person name="Gaskell J."/>
            <person name="Hammel K.E."/>
            <person name="St John F.J."/>
            <person name="Vanden Wymelenberg A."/>
            <person name="Sabat G."/>
            <person name="Splinter BonDurant S."/>
            <person name="Syed K."/>
            <person name="Yadav J.S."/>
            <person name="Doddapaneni H."/>
            <person name="Subramanian V."/>
            <person name="Lavin J.L."/>
            <person name="Oguiza J.A."/>
            <person name="Perez G."/>
            <person name="Pisabarro A.G."/>
            <person name="Ramirez L."/>
            <person name="Santoyo F."/>
            <person name="Master E."/>
            <person name="Coutinho P.M."/>
            <person name="Henrissat B."/>
            <person name="Lombard V."/>
            <person name="Magnuson J.K."/>
            <person name="Kuees U."/>
            <person name="Hori C."/>
            <person name="Igarashi K."/>
            <person name="Samejima M."/>
            <person name="Held B.W."/>
            <person name="Barry K.W."/>
            <person name="LaButti K.M."/>
            <person name="Lapidus A."/>
            <person name="Lindquist E.A."/>
            <person name="Lucas S.M."/>
            <person name="Riley R."/>
            <person name="Salamov A.A."/>
            <person name="Hoffmeister D."/>
            <person name="Schwenk D."/>
            <person name="Hadar Y."/>
            <person name="Yarden O."/>
            <person name="de Vries R.P."/>
            <person name="Wiebenga A."/>
            <person name="Stenlid J."/>
            <person name="Eastwood D."/>
            <person name="Grigoriev I.V."/>
            <person name="Berka R.M."/>
            <person name="Blanchette R.A."/>
            <person name="Kersten P."/>
            <person name="Martinez A.T."/>
            <person name="Vicuna R."/>
            <person name="Cullen D."/>
        </authorList>
    </citation>
    <scope>NUCLEOTIDE SEQUENCE [LARGE SCALE GENOMIC DNA]</scope>
    <source>
        <strain evidence="3 4">B</strain>
    </source>
</reference>
<dbReference type="SUPFAM" id="SSF51197">
    <property type="entry name" value="Clavaminate synthase-like"/>
    <property type="match status" value="1"/>
</dbReference>
<dbReference type="AlphaFoldDB" id="M2RD41"/>
<name>M2RD41_CERS8</name>
<proteinExistence type="predicted"/>
<dbReference type="OrthoDB" id="406156at2759"/>
<gene>
    <name evidence="3" type="ORF">CERSUDRAFT_155002</name>
</gene>
<keyword evidence="4" id="KW-1185">Reference proteome</keyword>
<feature type="domain" description="Non-haem dioxygenase N-terminal" evidence="2">
    <location>
        <begin position="40"/>
        <end position="145"/>
    </location>
</feature>
<dbReference type="STRING" id="914234.M2RD41"/>
<protein>
    <recommendedName>
        <fullName evidence="5">Fe2OG dioxygenase domain-containing protein</fullName>
    </recommendedName>
</protein>
<dbReference type="InterPro" id="IPR050231">
    <property type="entry name" value="Iron_ascorbate_oxido_reductase"/>
</dbReference>
<organism evidence="3 4">
    <name type="scientific">Ceriporiopsis subvermispora (strain B)</name>
    <name type="common">White-rot fungus</name>
    <name type="synonym">Gelatoporia subvermispora</name>
    <dbReference type="NCBI Taxonomy" id="914234"/>
    <lineage>
        <taxon>Eukaryota</taxon>
        <taxon>Fungi</taxon>
        <taxon>Dikarya</taxon>
        <taxon>Basidiomycota</taxon>
        <taxon>Agaricomycotina</taxon>
        <taxon>Agaricomycetes</taxon>
        <taxon>Polyporales</taxon>
        <taxon>Gelatoporiaceae</taxon>
        <taxon>Gelatoporia</taxon>
    </lineage>
</organism>
<dbReference type="PRINTS" id="PR00682">
    <property type="entry name" value="IPNSYNTHASE"/>
</dbReference>
<evidence type="ECO:0000259" key="1">
    <source>
        <dbReference type="Pfam" id="PF03171"/>
    </source>
</evidence>
<evidence type="ECO:0000313" key="3">
    <source>
        <dbReference type="EMBL" id="EMD36736.1"/>
    </source>
</evidence>
<evidence type="ECO:0000259" key="2">
    <source>
        <dbReference type="Pfam" id="PF14226"/>
    </source>
</evidence>
<evidence type="ECO:0008006" key="5">
    <source>
        <dbReference type="Google" id="ProtNLM"/>
    </source>
</evidence>
<dbReference type="InterPro" id="IPR026992">
    <property type="entry name" value="DIOX_N"/>
</dbReference>
<dbReference type="InterPro" id="IPR044861">
    <property type="entry name" value="IPNS-like_FE2OG_OXY"/>
</dbReference>
<dbReference type="PANTHER" id="PTHR47990">
    <property type="entry name" value="2-OXOGLUTARATE (2OG) AND FE(II)-DEPENDENT OXYGENASE SUPERFAMILY PROTEIN-RELATED"/>
    <property type="match status" value="1"/>
</dbReference>
<dbReference type="Gene3D" id="2.60.120.330">
    <property type="entry name" value="B-lactam Antibiotic, Isopenicillin N Synthase, Chain"/>
    <property type="match status" value="1"/>
</dbReference>
<dbReference type="EMBL" id="KB445797">
    <property type="protein sequence ID" value="EMD36736.1"/>
    <property type="molecule type" value="Genomic_DNA"/>
</dbReference>
<evidence type="ECO:0000313" key="4">
    <source>
        <dbReference type="Proteomes" id="UP000016930"/>
    </source>
</evidence>
<accession>M2RD41</accession>
<sequence>MLHFARALHLAMPSVTVPQVPRYEPAPPTNEPLEYADLAMVDLSKVKTPEGRAELAAQVREAMTTIGFFYVINHGLTQAQNTRIFDVADIPFSQVGDDEKKAFQANIKATGSYQGYKLRQYWHIDAGVRDQIEHYNIVRDVTKKQHPKALVPLLSEIDAFNRFNHFEILHPLLRLFALGMGLPEETFVNEHNFDEPGETWLRFMKYYPRSEDDETKTKNVWLKGHMDFGSVTILWSQPVSALQIFSPDGKWRWVKHIENAIVINAGEAMEALSGGFYKATIHRVVQPPPDQRGYPRLGVFYFAMPDDSIKLVPRIESSVFETHEIKYRFEEADAPTMEKWRKGRTAAYGQSQLTKTETNVEEEVINGHVVRHFN</sequence>
<dbReference type="Pfam" id="PF14226">
    <property type="entry name" value="DIOX_N"/>
    <property type="match status" value="1"/>
</dbReference>
<dbReference type="Proteomes" id="UP000016930">
    <property type="component" value="Unassembled WGS sequence"/>
</dbReference>
<feature type="domain" description="Isopenicillin N synthase-like Fe(2+) 2OG dioxygenase" evidence="1">
    <location>
        <begin position="203"/>
        <end position="292"/>
    </location>
</feature>